<evidence type="ECO:0000313" key="2">
    <source>
        <dbReference type="EMBL" id="QXN75301.1"/>
    </source>
</evidence>
<feature type="region of interest" description="Disordered" evidence="1">
    <location>
        <begin position="195"/>
        <end position="218"/>
    </location>
</feature>
<evidence type="ECO:0000256" key="1">
    <source>
        <dbReference type="SAM" id="MobiDB-lite"/>
    </source>
</evidence>
<accession>A0A8F5MKU6</accession>
<protein>
    <submittedName>
        <fullName evidence="2">Internal scaffolding protein</fullName>
    </submittedName>
</protein>
<proteinExistence type="predicted"/>
<dbReference type="EMBL" id="MZ089808">
    <property type="protein sequence ID" value="QXN75301.1"/>
    <property type="molecule type" value="Genomic_DNA"/>
</dbReference>
<organism evidence="2">
    <name type="scientific">Microvirus mar62</name>
    <dbReference type="NCBI Taxonomy" id="2851199"/>
    <lineage>
        <taxon>Viruses</taxon>
        <taxon>Monodnaviria</taxon>
        <taxon>Sangervirae</taxon>
        <taxon>Phixviricota</taxon>
        <taxon>Malgrandaviricetes</taxon>
        <taxon>Petitvirales</taxon>
        <taxon>Microviridae</taxon>
    </lineage>
</organism>
<name>A0A8F5MKU6_9VIRU</name>
<sequence>MLTTKFMLPVIFPAMVYPINCTIMKKKRINKFAYPVEVEAQPLCPEFPSSSEIVVAPEIDPIQLLRVEVVPGKSHKVPADFLGLDGEEDKVIVEPATVRYVSDVKLIIHQKDLAKRAGADVAQRFLSSVAPASVFQQQLDKLSDKELLDCVRSRHIQSASEIKDYSEMLMEQAEALRKTAEKQIADAQQAAAEKAAADAASSASNTATPAAAAGVASE</sequence>
<reference evidence="2" key="1">
    <citation type="submission" date="2021-04" db="EMBL/GenBank/DDBJ databases">
        <title>Genomes of microviruses identified in yellow-bellied marmot fecal samples.</title>
        <authorList>
            <person name="Varsani A."/>
            <person name="Kraberger S."/>
            <person name="Chatterjee A."/>
            <person name="Richet C."/>
            <person name="Fontenele R.S."/>
            <person name="Schmidlin K."/>
            <person name="Blumstein D.T."/>
        </authorList>
    </citation>
    <scope>NUCLEOTIDE SEQUENCE</scope>
    <source>
        <strain evidence="2">Mar62</strain>
    </source>
</reference>